<keyword evidence="3" id="KW-0539">Nucleus</keyword>
<dbReference type="OrthoDB" id="10071381at2759"/>
<evidence type="ECO:0000259" key="5">
    <source>
        <dbReference type="Pfam" id="PF04824"/>
    </source>
</evidence>
<dbReference type="InterPro" id="IPR006910">
    <property type="entry name" value="Rad21_Rec8_N"/>
</dbReference>
<feature type="compositionally biased region" description="Low complexity" evidence="4">
    <location>
        <begin position="620"/>
        <end position="632"/>
    </location>
</feature>
<evidence type="ECO:0000259" key="6">
    <source>
        <dbReference type="Pfam" id="PF04825"/>
    </source>
</evidence>
<evidence type="ECO:0000313" key="8">
    <source>
        <dbReference type="Proteomes" id="UP000613580"/>
    </source>
</evidence>
<dbReference type="GO" id="GO:0005634">
    <property type="term" value="C:nucleus"/>
    <property type="evidence" value="ECO:0007669"/>
    <property type="project" value="UniProtKB-SubCell"/>
</dbReference>
<dbReference type="Proteomes" id="UP000613580">
    <property type="component" value="Unassembled WGS sequence"/>
</dbReference>
<reference evidence="7" key="1">
    <citation type="submission" date="2020-05" db="EMBL/GenBank/DDBJ databases">
        <title>Mycena genomes resolve the evolution of fungal bioluminescence.</title>
        <authorList>
            <person name="Tsai I.J."/>
        </authorList>
    </citation>
    <scope>NUCLEOTIDE SEQUENCE</scope>
    <source>
        <strain evidence="7">110903Hualien_Pintung</strain>
    </source>
</reference>
<feature type="region of interest" description="Disordered" evidence="4">
    <location>
        <begin position="616"/>
        <end position="638"/>
    </location>
</feature>
<name>A0A8H6SG04_MYCCL</name>
<feature type="region of interest" description="Disordered" evidence="4">
    <location>
        <begin position="399"/>
        <end position="449"/>
    </location>
</feature>
<evidence type="ECO:0000313" key="7">
    <source>
        <dbReference type="EMBL" id="KAF7298238.1"/>
    </source>
</evidence>
<feature type="compositionally biased region" description="Pro residues" evidence="4">
    <location>
        <begin position="286"/>
        <end position="296"/>
    </location>
</feature>
<dbReference type="Pfam" id="PF04824">
    <property type="entry name" value="Rad21_Rec8"/>
    <property type="match status" value="1"/>
</dbReference>
<dbReference type="EMBL" id="JACAZE010000015">
    <property type="protein sequence ID" value="KAF7298238.1"/>
    <property type="molecule type" value="Genomic_DNA"/>
</dbReference>
<proteinExistence type="inferred from homology"/>
<dbReference type="AlphaFoldDB" id="A0A8H6SG04"/>
<dbReference type="GO" id="GO:1990414">
    <property type="term" value="P:replication-born double-strand break repair via sister chromatid exchange"/>
    <property type="evidence" value="ECO:0007669"/>
    <property type="project" value="TreeGrafter"/>
</dbReference>
<feature type="domain" description="Rad21/Rec8-like protein N-terminal" evidence="6">
    <location>
        <begin position="1"/>
        <end position="102"/>
    </location>
</feature>
<evidence type="ECO:0000256" key="1">
    <source>
        <dbReference type="ARBA" id="ARBA00004123"/>
    </source>
</evidence>
<feature type="compositionally biased region" description="Basic and acidic residues" evidence="4">
    <location>
        <begin position="419"/>
        <end position="432"/>
    </location>
</feature>
<keyword evidence="8" id="KW-1185">Reference proteome</keyword>
<dbReference type="GO" id="GO:0007064">
    <property type="term" value="P:mitotic sister chromatid cohesion"/>
    <property type="evidence" value="ECO:0007669"/>
    <property type="project" value="TreeGrafter"/>
</dbReference>
<dbReference type="InterPro" id="IPR036390">
    <property type="entry name" value="WH_DNA-bd_sf"/>
</dbReference>
<protein>
    <submittedName>
        <fullName evidence="7">RAD21 protein</fullName>
    </submittedName>
</protein>
<evidence type="ECO:0000256" key="2">
    <source>
        <dbReference type="ARBA" id="ARBA00009870"/>
    </source>
</evidence>
<comment type="similarity">
    <text evidence="2">Belongs to the rad21 family.</text>
</comment>
<comment type="subcellular location">
    <subcellularLocation>
        <location evidence="1">Nucleus</location>
    </subcellularLocation>
</comment>
<sequence>MFYSEEMLSRRGPLGRVWLAAHMERKLSKTQALQTDIEQSVGEILGQEVELMALRLSGQLLLGVVRIYSRKARYLLDDCNEALLKIKLAFRPGVVDMTEDQLAVNKNTITLQGNSLDIDLLLPDINWDREFNFEERPLAAQGHHQAHIDDITLRTAADTFQSFDLNDPFDIGPSDGIGSQDFLDLGLDWGDKPENEDNMSIDGSVGVGRDLPTVDESLDAQFMDNNNNMDIDLFSNHSKSRQGSEHPFDGDMMNIDLPDIGLDINFGDGDKTPGQARSSRASSPLTEPPATPPPEDPVTADKTPKAKRKPKDKMMIVDERIELESKKRLHEPVVSPEDLEDILVDQHFLPRDPLVMRLLEIREDPIAHFLPTKVTPEGTFFLAGPPGLAPELAELFMRPVTSPSKRKTGAADKGANKRPRLDDEVEQPRRDGSVAPSIGGRSELRGGSMAPDNTFDFGEQNGMPLDDFQLEIPELDANVRNKSVPPSELSRLSTPAPDIFDEGVETYADATCPIYMFDMKTQSQPVDEAAEADGKGYSKNTIKALGIIRKELQPVDDNAEEKVLSFRQMADKASRRAAASFFFELLVLSTRDCIKIDQAAPFENIEVTAKDKLWERQGHASASRAPSVARSVGTALGL</sequence>
<dbReference type="InterPro" id="IPR023093">
    <property type="entry name" value="ScpA-like_C"/>
</dbReference>
<dbReference type="GO" id="GO:0003682">
    <property type="term" value="F:chromatin binding"/>
    <property type="evidence" value="ECO:0007669"/>
    <property type="project" value="TreeGrafter"/>
</dbReference>
<feature type="region of interest" description="Disordered" evidence="4">
    <location>
        <begin position="263"/>
        <end position="312"/>
    </location>
</feature>
<dbReference type="PANTHER" id="PTHR12585">
    <property type="entry name" value="SCC1 / RAD21 FAMILY MEMBER"/>
    <property type="match status" value="1"/>
</dbReference>
<evidence type="ECO:0000256" key="4">
    <source>
        <dbReference type="SAM" id="MobiDB-lite"/>
    </source>
</evidence>
<dbReference type="Gene3D" id="1.10.10.580">
    <property type="entry name" value="Structural maintenance of chromosome 1. Chain E"/>
    <property type="match status" value="1"/>
</dbReference>
<accession>A0A8H6SG04</accession>
<evidence type="ECO:0000256" key="3">
    <source>
        <dbReference type="ARBA" id="ARBA00023242"/>
    </source>
</evidence>
<dbReference type="Pfam" id="PF04825">
    <property type="entry name" value="Rad21_Rec8_N"/>
    <property type="match status" value="1"/>
</dbReference>
<organism evidence="7 8">
    <name type="scientific">Mycena chlorophos</name>
    <name type="common">Agaric fungus</name>
    <name type="synonym">Agaricus chlorophos</name>
    <dbReference type="NCBI Taxonomy" id="658473"/>
    <lineage>
        <taxon>Eukaryota</taxon>
        <taxon>Fungi</taxon>
        <taxon>Dikarya</taxon>
        <taxon>Basidiomycota</taxon>
        <taxon>Agaricomycotina</taxon>
        <taxon>Agaricomycetes</taxon>
        <taxon>Agaricomycetidae</taxon>
        <taxon>Agaricales</taxon>
        <taxon>Marasmiineae</taxon>
        <taxon>Mycenaceae</taxon>
        <taxon>Mycena</taxon>
    </lineage>
</organism>
<dbReference type="GO" id="GO:0030892">
    <property type="term" value="C:mitotic cohesin complex"/>
    <property type="evidence" value="ECO:0007669"/>
    <property type="project" value="TreeGrafter"/>
</dbReference>
<feature type="domain" description="Rad21/Rec8-like protein C-terminal eukaryotic" evidence="5">
    <location>
        <begin position="560"/>
        <end position="612"/>
    </location>
</feature>
<comment type="caution">
    <text evidence="7">The sequence shown here is derived from an EMBL/GenBank/DDBJ whole genome shotgun (WGS) entry which is preliminary data.</text>
</comment>
<dbReference type="InterPro" id="IPR006909">
    <property type="entry name" value="Rad21/Rec8_C_eu"/>
</dbReference>
<dbReference type="InterPro" id="IPR039781">
    <property type="entry name" value="Rad21/Rec8-like"/>
</dbReference>
<gene>
    <name evidence="7" type="ORF">HMN09_01045900</name>
</gene>
<dbReference type="PANTHER" id="PTHR12585:SF69">
    <property type="entry name" value="FI11703P"/>
    <property type="match status" value="1"/>
</dbReference>
<dbReference type="SUPFAM" id="SSF46785">
    <property type="entry name" value="Winged helix' DNA-binding domain"/>
    <property type="match status" value="1"/>
</dbReference>